<dbReference type="Proteomes" id="UP000286947">
    <property type="component" value="Unassembled WGS sequence"/>
</dbReference>
<reference evidence="3 4" key="1">
    <citation type="submission" date="2018-01" db="EMBL/GenBank/DDBJ databases">
        <title>Saezia sanguinis gen. nov., sp. nov., in the order Burkholderiales isolated from human blood.</title>
        <authorList>
            <person name="Medina-Pascual M.J."/>
            <person name="Valdezate S."/>
            <person name="Monzon S."/>
            <person name="Cuesta I."/>
            <person name="Carrasco G."/>
            <person name="Villalon P."/>
            <person name="Saez-Nieto J.A."/>
        </authorList>
    </citation>
    <scope>NUCLEOTIDE SEQUENCE [LARGE SCALE GENOMIC DNA]</scope>
    <source>
        <strain evidence="3 4">CNM695-12</strain>
    </source>
</reference>
<evidence type="ECO:0000313" key="2">
    <source>
        <dbReference type="EMBL" id="RUS67984.1"/>
    </source>
</evidence>
<accession>A0A433SGW8</accession>
<gene>
    <name evidence="2" type="ORF">CUZ56_00467</name>
    <name evidence="3" type="ORF">CUZ56_00480</name>
</gene>
<evidence type="ECO:0000313" key="3">
    <source>
        <dbReference type="EMBL" id="RUS67997.1"/>
    </source>
</evidence>
<dbReference type="AlphaFoldDB" id="A0A433SGW8"/>
<evidence type="ECO:0000313" key="4">
    <source>
        <dbReference type="Proteomes" id="UP000286947"/>
    </source>
</evidence>
<evidence type="ECO:0000259" key="1">
    <source>
        <dbReference type="Pfam" id="PF23343"/>
    </source>
</evidence>
<dbReference type="RefSeq" id="WP_126977810.1">
    <property type="nucleotide sequence ID" value="NZ_PQSP01000001.1"/>
</dbReference>
<protein>
    <recommendedName>
        <fullName evidence="1">Replication-associated protein ORF2/G2P domain-containing protein</fullName>
    </recommendedName>
</protein>
<name>A0A433SGW8_9BURK</name>
<dbReference type="OrthoDB" id="9129069at2"/>
<dbReference type="EMBL" id="PQSP01000001">
    <property type="protein sequence ID" value="RUS67997.1"/>
    <property type="molecule type" value="Genomic_DNA"/>
</dbReference>
<dbReference type="InterPro" id="IPR056906">
    <property type="entry name" value="ORF2/G2P_dom"/>
</dbReference>
<proteinExistence type="predicted"/>
<sequence length="281" mass="32411">MVASVEVRDIERGSREAAGSGFISISTSDTLSLERAHAVENLHKRVGEHYFIDPVQGRLARLRKNVGASARLHVVNQPKGFQKDRVIMVTLTYAGDNGDWEPRHISRLIKCLRQWCKRRAVSCRYVWVAELQKRGVIHYHMAIWLPKGLTLPKPDKQGWWPHGMSKIEQARKPVAYLMKYLSKDTSKCFGSFPRGARIYGVGGLNDLRCVRRWLNYPRFIKCRSDVYERWQRFAGGGWIDADGVHYESEYEHAYIGGQPAVRRVHEHEKLIEPSGAFCWIH</sequence>
<dbReference type="EMBL" id="PQSP01000001">
    <property type="protein sequence ID" value="RUS67984.1"/>
    <property type="molecule type" value="Genomic_DNA"/>
</dbReference>
<comment type="caution">
    <text evidence="3">The sequence shown here is derived from an EMBL/GenBank/DDBJ whole genome shotgun (WGS) entry which is preliminary data.</text>
</comment>
<organism evidence="3 4">
    <name type="scientific">Saezia sanguinis</name>
    <dbReference type="NCBI Taxonomy" id="1965230"/>
    <lineage>
        <taxon>Bacteria</taxon>
        <taxon>Pseudomonadati</taxon>
        <taxon>Pseudomonadota</taxon>
        <taxon>Betaproteobacteria</taxon>
        <taxon>Burkholderiales</taxon>
        <taxon>Saeziaceae</taxon>
        <taxon>Saezia</taxon>
    </lineage>
</organism>
<feature type="domain" description="Replication-associated protein ORF2/G2P" evidence="1">
    <location>
        <begin position="87"/>
        <end position="184"/>
    </location>
</feature>
<keyword evidence="4" id="KW-1185">Reference proteome</keyword>
<dbReference type="Pfam" id="PF23343">
    <property type="entry name" value="REP_ORF2-G2P"/>
    <property type="match status" value="1"/>
</dbReference>